<dbReference type="EMBL" id="KZ345825">
    <property type="protein sequence ID" value="PIO71867.1"/>
    <property type="molecule type" value="Genomic_DNA"/>
</dbReference>
<evidence type="ECO:0000256" key="4">
    <source>
        <dbReference type="ARBA" id="ARBA00022695"/>
    </source>
</evidence>
<protein>
    <recommendedName>
        <fullName evidence="8">DNA polymerase delta catalytic subunit</fullName>
        <ecNumber evidence="2">2.7.7.7</ecNumber>
    </recommendedName>
    <alternativeName>
        <fullName evidence="9">3'-5' exodeoxyribonuclease</fullName>
    </alternativeName>
</protein>
<dbReference type="GO" id="GO:0006297">
    <property type="term" value="P:nucleotide-excision repair, DNA gap filling"/>
    <property type="evidence" value="ECO:0007669"/>
    <property type="project" value="TreeGrafter"/>
</dbReference>
<dbReference type="Pfam" id="PF03104">
    <property type="entry name" value="DNA_pol_B_exo1"/>
    <property type="match status" value="1"/>
</dbReference>
<feature type="domain" description="DNA polymerase delta/zeta catalytic subunit N-terminal" evidence="14">
    <location>
        <begin position="110"/>
        <end position="186"/>
    </location>
</feature>
<feature type="domain" description="DNA-directed DNA polymerase family B multifunctional" evidence="12">
    <location>
        <begin position="437"/>
        <end position="527"/>
    </location>
</feature>
<evidence type="ECO:0000259" key="13">
    <source>
        <dbReference type="Pfam" id="PF03104"/>
    </source>
</evidence>
<dbReference type="InterPro" id="IPR023211">
    <property type="entry name" value="DNA_pol_palm_dom_sf"/>
</dbReference>
<keyword evidence="4" id="KW-0548">Nucleotidyltransferase</keyword>
<reference evidence="15 16" key="1">
    <citation type="submission" date="2015-09" db="EMBL/GenBank/DDBJ databases">
        <title>Draft genome of the parasitic nematode Teladorsagia circumcincta isolate WARC Sus (inbred).</title>
        <authorList>
            <person name="Mitreva M."/>
        </authorList>
    </citation>
    <scope>NUCLEOTIDE SEQUENCE [LARGE SCALE GENOMIC DNA]</scope>
    <source>
        <strain evidence="15 16">S</strain>
    </source>
</reference>
<dbReference type="SMART" id="SM00486">
    <property type="entry name" value="POLBc"/>
    <property type="match status" value="1"/>
</dbReference>
<dbReference type="OrthoDB" id="2414538at2759"/>
<dbReference type="SUPFAM" id="SSF53098">
    <property type="entry name" value="Ribonuclease H-like"/>
    <property type="match status" value="1"/>
</dbReference>
<dbReference type="PANTHER" id="PTHR10322">
    <property type="entry name" value="DNA POLYMERASE CATALYTIC SUBUNIT"/>
    <property type="match status" value="1"/>
</dbReference>
<dbReference type="PANTHER" id="PTHR10322:SF23">
    <property type="entry name" value="DNA POLYMERASE DELTA CATALYTIC SUBUNIT"/>
    <property type="match status" value="1"/>
</dbReference>
<name>A0A2G9UNT0_TELCI</name>
<evidence type="ECO:0000313" key="16">
    <source>
        <dbReference type="Proteomes" id="UP000230423"/>
    </source>
</evidence>
<evidence type="ECO:0000256" key="8">
    <source>
        <dbReference type="ARBA" id="ARBA00024411"/>
    </source>
</evidence>
<dbReference type="Pfam" id="PF00136">
    <property type="entry name" value="DNA_pol_B"/>
    <property type="match status" value="1"/>
</dbReference>
<evidence type="ECO:0000259" key="12">
    <source>
        <dbReference type="Pfam" id="PF00136"/>
    </source>
</evidence>
<dbReference type="GO" id="GO:0043625">
    <property type="term" value="C:delta DNA polymerase complex"/>
    <property type="evidence" value="ECO:0007669"/>
    <property type="project" value="TreeGrafter"/>
</dbReference>
<evidence type="ECO:0000256" key="3">
    <source>
        <dbReference type="ARBA" id="ARBA00022679"/>
    </source>
</evidence>
<dbReference type="GO" id="GO:0045004">
    <property type="term" value="P:DNA replication proofreading"/>
    <property type="evidence" value="ECO:0007669"/>
    <property type="project" value="TreeGrafter"/>
</dbReference>
<dbReference type="GO" id="GO:0003887">
    <property type="term" value="F:DNA-directed DNA polymerase activity"/>
    <property type="evidence" value="ECO:0007669"/>
    <property type="project" value="UniProtKB-KW"/>
</dbReference>
<gene>
    <name evidence="15" type="ORF">TELCIR_06224</name>
</gene>
<comment type="catalytic activity">
    <reaction evidence="10">
        <text>DNA(n) + a 2'-deoxyribonucleoside 5'-triphosphate = DNA(n+1) + diphosphate</text>
        <dbReference type="Rhea" id="RHEA:22508"/>
        <dbReference type="Rhea" id="RHEA-COMP:17339"/>
        <dbReference type="Rhea" id="RHEA-COMP:17340"/>
        <dbReference type="ChEBI" id="CHEBI:33019"/>
        <dbReference type="ChEBI" id="CHEBI:61560"/>
        <dbReference type="ChEBI" id="CHEBI:173112"/>
        <dbReference type="EC" id="2.7.7.7"/>
    </reaction>
</comment>
<dbReference type="Gene3D" id="3.90.1600.10">
    <property type="entry name" value="Palm domain of DNA polymerase"/>
    <property type="match status" value="1"/>
</dbReference>
<evidence type="ECO:0000256" key="9">
    <source>
        <dbReference type="ARBA" id="ARBA00042791"/>
    </source>
</evidence>
<dbReference type="GO" id="GO:0003677">
    <property type="term" value="F:DNA binding"/>
    <property type="evidence" value="ECO:0007669"/>
    <property type="project" value="UniProtKB-KW"/>
</dbReference>
<dbReference type="InterPro" id="IPR006172">
    <property type="entry name" value="DNA-dir_DNA_pol_B"/>
</dbReference>
<comment type="similarity">
    <text evidence="1">Belongs to the DNA polymerase type-B family.</text>
</comment>
<evidence type="ECO:0000256" key="7">
    <source>
        <dbReference type="ARBA" id="ARBA00023125"/>
    </source>
</evidence>
<evidence type="ECO:0000256" key="6">
    <source>
        <dbReference type="ARBA" id="ARBA00022932"/>
    </source>
</evidence>
<evidence type="ECO:0000256" key="2">
    <source>
        <dbReference type="ARBA" id="ARBA00012417"/>
    </source>
</evidence>
<keyword evidence="16" id="KW-1185">Reference proteome</keyword>
<dbReference type="InterPro" id="IPR050240">
    <property type="entry name" value="DNA_pol_type-B"/>
</dbReference>
<keyword evidence="6" id="KW-0239">DNA-directed DNA polymerase</keyword>
<feature type="domain" description="DNA-directed DNA polymerase family B exonuclease" evidence="13">
    <location>
        <begin position="216"/>
        <end position="358"/>
    </location>
</feature>
<proteinExistence type="inferred from homology"/>
<dbReference type="Gene3D" id="3.30.342.10">
    <property type="entry name" value="DNA Polymerase, chain B, domain 1"/>
    <property type="match status" value="1"/>
</dbReference>
<evidence type="ECO:0000256" key="1">
    <source>
        <dbReference type="ARBA" id="ARBA00005755"/>
    </source>
</evidence>
<dbReference type="SUPFAM" id="SSF56672">
    <property type="entry name" value="DNA/RNA polymerases"/>
    <property type="match status" value="1"/>
</dbReference>
<dbReference type="GO" id="GO:0006287">
    <property type="term" value="P:base-excision repair, gap-filling"/>
    <property type="evidence" value="ECO:0007669"/>
    <property type="project" value="TreeGrafter"/>
</dbReference>
<dbReference type="InterPro" id="IPR012337">
    <property type="entry name" value="RNaseH-like_sf"/>
</dbReference>
<dbReference type="GO" id="GO:0008296">
    <property type="term" value="F:3'-5'-DNA exonuclease activity"/>
    <property type="evidence" value="ECO:0007669"/>
    <property type="project" value="TreeGrafter"/>
</dbReference>
<evidence type="ECO:0000256" key="10">
    <source>
        <dbReference type="ARBA" id="ARBA00049244"/>
    </source>
</evidence>
<keyword evidence="5 15" id="KW-0269">Exonuclease</keyword>
<dbReference type="AlphaFoldDB" id="A0A2G9UNT0"/>
<evidence type="ECO:0000256" key="11">
    <source>
        <dbReference type="SAM" id="MobiDB-lite"/>
    </source>
</evidence>
<organism evidence="15 16">
    <name type="scientific">Teladorsagia circumcincta</name>
    <name type="common">Brown stomach worm</name>
    <name type="synonym">Ostertagia circumcincta</name>
    <dbReference type="NCBI Taxonomy" id="45464"/>
    <lineage>
        <taxon>Eukaryota</taxon>
        <taxon>Metazoa</taxon>
        <taxon>Ecdysozoa</taxon>
        <taxon>Nematoda</taxon>
        <taxon>Chromadorea</taxon>
        <taxon>Rhabditida</taxon>
        <taxon>Rhabditina</taxon>
        <taxon>Rhabditomorpha</taxon>
        <taxon>Strongyloidea</taxon>
        <taxon>Trichostrongylidae</taxon>
        <taxon>Teladorsagia</taxon>
    </lineage>
</organism>
<evidence type="ECO:0000259" key="14">
    <source>
        <dbReference type="Pfam" id="PF24055"/>
    </source>
</evidence>
<dbReference type="InterPro" id="IPR056435">
    <property type="entry name" value="DPOD/Z_N"/>
</dbReference>
<dbReference type="GO" id="GO:0000166">
    <property type="term" value="F:nucleotide binding"/>
    <property type="evidence" value="ECO:0007669"/>
    <property type="project" value="InterPro"/>
</dbReference>
<dbReference type="Pfam" id="PF24055">
    <property type="entry name" value="POL3_N"/>
    <property type="match status" value="1"/>
</dbReference>
<evidence type="ECO:0000256" key="5">
    <source>
        <dbReference type="ARBA" id="ARBA00022839"/>
    </source>
</evidence>
<dbReference type="InterPro" id="IPR006133">
    <property type="entry name" value="DNA-dir_DNA_pol_B_exonuc"/>
</dbReference>
<dbReference type="InterPro" id="IPR043502">
    <property type="entry name" value="DNA/RNA_pol_sf"/>
</dbReference>
<keyword evidence="7" id="KW-0238">DNA-binding</keyword>
<keyword evidence="3" id="KW-0808">Transferase</keyword>
<feature type="region of interest" description="Disordered" evidence="11">
    <location>
        <begin position="1"/>
        <end position="30"/>
    </location>
</feature>
<dbReference type="EC" id="2.7.7.7" evidence="2"/>
<keyword evidence="5 15" id="KW-0540">Nuclease</keyword>
<dbReference type="InterPro" id="IPR006134">
    <property type="entry name" value="DNA-dir_DNA_pol_B_multi_dom"/>
</dbReference>
<dbReference type="InterPro" id="IPR036397">
    <property type="entry name" value="RNaseH_sf"/>
</dbReference>
<keyword evidence="5 15" id="KW-0378">Hydrolase</keyword>
<sequence>MSQQKKRITALAPDVAAKRRKLDEQQPVNKGDFEAHLEHLSQISEAESISLTQRSELEEGLGSTKSIAFQVFDIETYHEPGSSTTFDRTNVKLYGVTQRGNSVCAIVTDYFPHFYFQAPERFAVEHLDVAQRNLNNAIATSMRRANSNLQMSAVVVDNLVHLSIVEGENIYYYRGSEKKYPFIKVSGSILALNKAKQELKTGGISFGSGPIQVGTLFEANIDAEVKFMARTGIVGCGWVEIPVGKGTIFNKKAQSSSTLSFDIECMGRRGVFPDANEDPVIQIANMVKVEGESEPFIRNCFVLGSCAPVIGSEIIQCESEKDLLEKWSEFVREVDPDILTGYNILNFDLPYILDRAKVVLRDYKLRSYTLNSVSYHFLSEQKEDVEHSIIPDLQRGDEHTRRRLAVYCMKDAALPLKLLEKLLSVINYMEMARVTGVPLNYLLTRGQQIKILSMMLRKCKANNFFLPVIEVQGGDSEGYEGATVIEPLRGFYNEPIATLDFASLYPSIMIAHNLCYTTLLKKPEGEEGKVRIFTLPF</sequence>
<evidence type="ECO:0000313" key="15">
    <source>
        <dbReference type="EMBL" id="PIO71867.1"/>
    </source>
</evidence>
<dbReference type="Proteomes" id="UP000230423">
    <property type="component" value="Unassembled WGS sequence"/>
</dbReference>
<dbReference type="Gene3D" id="3.30.420.10">
    <property type="entry name" value="Ribonuclease H-like superfamily/Ribonuclease H"/>
    <property type="match status" value="2"/>
</dbReference>
<accession>A0A2G9UNT0</accession>